<dbReference type="InterPro" id="IPR010353">
    <property type="entry name" value="DmpK"/>
</dbReference>
<dbReference type="RefSeq" id="WP_084154415.1">
    <property type="nucleotide sequence ID" value="NZ_JMSZ01000016.1"/>
</dbReference>
<name>A0A063Y4V8_9GAMM</name>
<organism evidence="1 2">
    <name type="scientific">Nitrincola lacisaponensis</name>
    <dbReference type="NCBI Taxonomy" id="267850"/>
    <lineage>
        <taxon>Bacteria</taxon>
        <taxon>Pseudomonadati</taxon>
        <taxon>Pseudomonadota</taxon>
        <taxon>Gammaproteobacteria</taxon>
        <taxon>Oceanospirillales</taxon>
        <taxon>Oceanospirillaceae</taxon>
        <taxon>Nitrincola</taxon>
    </lineage>
</organism>
<dbReference type="EMBL" id="JMSZ01000016">
    <property type="protein sequence ID" value="KDE40709.1"/>
    <property type="molecule type" value="Genomic_DNA"/>
</dbReference>
<keyword evidence="2" id="KW-1185">Reference proteome</keyword>
<dbReference type="STRING" id="267850.ADINL_1301"/>
<comment type="caution">
    <text evidence="1">The sequence shown here is derived from an EMBL/GenBank/DDBJ whole genome shotgun (WGS) entry which is preliminary data.</text>
</comment>
<dbReference type="Proteomes" id="UP000027318">
    <property type="component" value="Unassembled WGS sequence"/>
</dbReference>
<protein>
    <submittedName>
        <fullName evidence="1">Phenol hydroxylase, assembly protein DmpK</fullName>
    </submittedName>
</protein>
<dbReference type="OrthoDB" id="8564678at2"/>
<reference evidence="1 2" key="1">
    <citation type="journal article" date="2005" name="Int. J. Syst. Evol. Microbiol.">
        <title>Nitrincola lacisaponensis gen. nov., sp. nov., a novel alkaliphilic bacterium isolated from an alkaline, saline lake.</title>
        <authorList>
            <person name="Dimitriu P.A."/>
            <person name="Shukla S.K."/>
            <person name="Conradt J."/>
            <person name="Marquez M.C."/>
            <person name="Ventosa A."/>
            <person name="Maglia A."/>
            <person name="Peyton B.M."/>
            <person name="Pinkart H.C."/>
            <person name="Mormile M.R."/>
        </authorList>
    </citation>
    <scope>NUCLEOTIDE SEQUENCE [LARGE SCALE GENOMIC DNA]</scope>
    <source>
        <strain evidence="1 2">4CA</strain>
    </source>
</reference>
<dbReference type="AlphaFoldDB" id="A0A063Y4V8"/>
<gene>
    <name evidence="1" type="ORF">ADINL_1301</name>
</gene>
<dbReference type="Pfam" id="PF06099">
    <property type="entry name" value="Phenol_hyd_sub"/>
    <property type="match status" value="1"/>
</dbReference>
<sequence>MPDLHVYHNPLPRLRTGVDGLKKYIRVRSEPGARFVEFDFAIEDPSLFVELIMPPVAFEAFCKNNHVIHMTDEQMAEVDAELEKWRYGEDTLMSKNHNRSVE</sequence>
<dbReference type="PATRIC" id="fig|267850.7.peg.1296"/>
<accession>A0A063Y4V8</accession>
<evidence type="ECO:0000313" key="2">
    <source>
        <dbReference type="Proteomes" id="UP000027318"/>
    </source>
</evidence>
<evidence type="ECO:0000313" key="1">
    <source>
        <dbReference type="EMBL" id="KDE40709.1"/>
    </source>
</evidence>
<proteinExistence type="predicted"/>